<gene>
    <name evidence="2" type="ordered locus">Os11g0109301</name>
    <name evidence="2" type="ORF">OSNPB_110109301</name>
</gene>
<keyword evidence="3" id="KW-1185">Reference proteome</keyword>
<reference evidence="2 3" key="2">
    <citation type="journal article" date="2013" name="Plant Cell Physiol.">
        <title>Rice Annotation Project Database (RAP-DB): an integrative and interactive database for rice genomics.</title>
        <authorList>
            <person name="Sakai H."/>
            <person name="Lee S.S."/>
            <person name="Tanaka T."/>
            <person name="Numa H."/>
            <person name="Kim J."/>
            <person name="Kawahara Y."/>
            <person name="Wakimoto H."/>
            <person name="Yang C.C."/>
            <person name="Iwamoto M."/>
            <person name="Abe T."/>
            <person name="Yamada Y."/>
            <person name="Muto A."/>
            <person name="Inokuchi H."/>
            <person name="Ikemura T."/>
            <person name="Matsumoto T."/>
            <person name="Sasaki T."/>
            <person name="Itoh T."/>
        </authorList>
    </citation>
    <scope>NUCLEOTIDE SEQUENCE [LARGE SCALE GENOMIC DNA]</scope>
    <source>
        <strain evidence="3">cv. Nipponbare</strain>
    </source>
</reference>
<accession>A0A0P0XY87</accession>
<evidence type="ECO:0000313" key="2">
    <source>
        <dbReference type="EMBL" id="BAT12348.1"/>
    </source>
</evidence>
<protein>
    <submittedName>
        <fullName evidence="2">Os11g0109301 protein</fullName>
    </submittedName>
</protein>
<evidence type="ECO:0000313" key="3">
    <source>
        <dbReference type="Proteomes" id="UP000059680"/>
    </source>
</evidence>
<dbReference type="Proteomes" id="UP000059680">
    <property type="component" value="Chromosome 11"/>
</dbReference>
<dbReference type="EMBL" id="AP014967">
    <property type="protein sequence ID" value="BAT12348.1"/>
    <property type="molecule type" value="Genomic_DNA"/>
</dbReference>
<dbReference type="STRING" id="39947.A0A0P0XY87"/>
<name>A0A0P0XY87_ORYSJ</name>
<reference evidence="3" key="1">
    <citation type="journal article" date="2005" name="Nature">
        <title>The map-based sequence of the rice genome.</title>
        <authorList>
            <consortium name="International rice genome sequencing project (IRGSP)"/>
            <person name="Matsumoto T."/>
            <person name="Wu J."/>
            <person name="Kanamori H."/>
            <person name="Katayose Y."/>
            <person name="Fujisawa M."/>
            <person name="Namiki N."/>
            <person name="Mizuno H."/>
            <person name="Yamamoto K."/>
            <person name="Antonio B.A."/>
            <person name="Baba T."/>
            <person name="Sakata K."/>
            <person name="Nagamura Y."/>
            <person name="Aoki H."/>
            <person name="Arikawa K."/>
            <person name="Arita K."/>
            <person name="Bito T."/>
            <person name="Chiden Y."/>
            <person name="Fujitsuka N."/>
            <person name="Fukunaka R."/>
            <person name="Hamada M."/>
            <person name="Harada C."/>
            <person name="Hayashi A."/>
            <person name="Hijishita S."/>
            <person name="Honda M."/>
            <person name="Hosokawa S."/>
            <person name="Ichikawa Y."/>
            <person name="Idonuma A."/>
            <person name="Iijima M."/>
            <person name="Ikeda M."/>
            <person name="Ikeno M."/>
            <person name="Ito K."/>
            <person name="Ito S."/>
            <person name="Ito T."/>
            <person name="Ito Y."/>
            <person name="Ito Y."/>
            <person name="Iwabuchi A."/>
            <person name="Kamiya K."/>
            <person name="Karasawa W."/>
            <person name="Kurita K."/>
            <person name="Katagiri S."/>
            <person name="Kikuta A."/>
            <person name="Kobayashi H."/>
            <person name="Kobayashi N."/>
            <person name="Machita K."/>
            <person name="Maehara T."/>
            <person name="Masukawa M."/>
            <person name="Mizubayashi T."/>
            <person name="Mukai Y."/>
            <person name="Nagasaki H."/>
            <person name="Nagata Y."/>
            <person name="Naito S."/>
            <person name="Nakashima M."/>
            <person name="Nakama Y."/>
            <person name="Nakamichi Y."/>
            <person name="Nakamura M."/>
            <person name="Meguro A."/>
            <person name="Negishi M."/>
            <person name="Ohta I."/>
            <person name="Ohta T."/>
            <person name="Okamoto M."/>
            <person name="Ono N."/>
            <person name="Saji S."/>
            <person name="Sakaguchi M."/>
            <person name="Sakai K."/>
            <person name="Shibata M."/>
            <person name="Shimokawa T."/>
            <person name="Song J."/>
            <person name="Takazaki Y."/>
            <person name="Terasawa K."/>
            <person name="Tsugane M."/>
            <person name="Tsuji K."/>
            <person name="Ueda S."/>
            <person name="Waki K."/>
            <person name="Yamagata H."/>
            <person name="Yamamoto M."/>
            <person name="Yamamoto S."/>
            <person name="Yamane H."/>
            <person name="Yoshiki S."/>
            <person name="Yoshihara R."/>
            <person name="Yukawa K."/>
            <person name="Zhong H."/>
            <person name="Yano M."/>
            <person name="Yuan Q."/>
            <person name="Ouyang S."/>
            <person name="Liu J."/>
            <person name="Jones K.M."/>
            <person name="Gansberger K."/>
            <person name="Moffat K."/>
            <person name="Hill J."/>
            <person name="Bera J."/>
            <person name="Fadrosh D."/>
            <person name="Jin S."/>
            <person name="Johri S."/>
            <person name="Kim M."/>
            <person name="Overton L."/>
            <person name="Reardon M."/>
            <person name="Tsitrin T."/>
            <person name="Vuong H."/>
            <person name="Weaver B."/>
            <person name="Ciecko A."/>
            <person name="Tallon L."/>
            <person name="Jackson J."/>
            <person name="Pai G."/>
            <person name="Aken S.V."/>
            <person name="Utterback T."/>
            <person name="Reidmuller S."/>
            <person name="Feldblyum T."/>
            <person name="Hsiao J."/>
            <person name="Zismann V."/>
            <person name="Iobst S."/>
            <person name="de Vazeille A.R."/>
            <person name="Buell C.R."/>
            <person name="Ying K."/>
            <person name="Li Y."/>
            <person name="Lu T."/>
            <person name="Huang Y."/>
            <person name="Zhao Q."/>
            <person name="Feng Q."/>
            <person name="Zhang L."/>
            <person name="Zhu J."/>
            <person name="Weng Q."/>
            <person name="Mu J."/>
            <person name="Lu Y."/>
            <person name="Fan D."/>
            <person name="Liu Y."/>
            <person name="Guan J."/>
            <person name="Zhang Y."/>
            <person name="Yu S."/>
            <person name="Liu X."/>
            <person name="Zhang Y."/>
            <person name="Hong G."/>
            <person name="Han B."/>
            <person name="Choisne N."/>
            <person name="Demange N."/>
            <person name="Orjeda G."/>
            <person name="Samain S."/>
            <person name="Cattolico L."/>
            <person name="Pelletier E."/>
            <person name="Couloux A."/>
            <person name="Segurens B."/>
            <person name="Wincker P."/>
            <person name="D'Hont A."/>
            <person name="Scarpelli C."/>
            <person name="Weissenbach J."/>
            <person name="Salanoubat M."/>
            <person name="Quetier F."/>
            <person name="Yu Y."/>
            <person name="Kim H.R."/>
            <person name="Rambo T."/>
            <person name="Currie J."/>
            <person name="Collura K."/>
            <person name="Luo M."/>
            <person name="Yang T."/>
            <person name="Ammiraju J.S.S."/>
            <person name="Engler F."/>
            <person name="Soderlund C."/>
            <person name="Wing R.A."/>
            <person name="Palmer L.E."/>
            <person name="de la Bastide M."/>
            <person name="Spiegel L."/>
            <person name="Nascimento L."/>
            <person name="Zutavern T."/>
            <person name="O'Shaughnessy A."/>
            <person name="Dike S."/>
            <person name="Dedhia N."/>
            <person name="Preston R."/>
            <person name="Balija V."/>
            <person name="McCombie W.R."/>
            <person name="Chow T."/>
            <person name="Chen H."/>
            <person name="Chung M."/>
            <person name="Chen C."/>
            <person name="Shaw J."/>
            <person name="Wu H."/>
            <person name="Hsiao K."/>
            <person name="Chao Y."/>
            <person name="Chu M."/>
            <person name="Cheng C."/>
            <person name="Hour A."/>
            <person name="Lee P."/>
            <person name="Lin S."/>
            <person name="Lin Y."/>
            <person name="Liou J."/>
            <person name="Liu S."/>
            <person name="Hsing Y."/>
            <person name="Raghuvanshi S."/>
            <person name="Mohanty A."/>
            <person name="Bharti A.K."/>
            <person name="Gaur A."/>
            <person name="Gupta V."/>
            <person name="Kumar D."/>
            <person name="Ravi V."/>
            <person name="Vij S."/>
            <person name="Kapur A."/>
            <person name="Khurana P."/>
            <person name="Khurana P."/>
            <person name="Khurana J.P."/>
            <person name="Tyagi A.K."/>
            <person name="Gaikwad K."/>
            <person name="Singh A."/>
            <person name="Dalal V."/>
            <person name="Srivastava S."/>
            <person name="Dixit A."/>
            <person name="Pal A.K."/>
            <person name="Ghazi I.A."/>
            <person name="Yadav M."/>
            <person name="Pandit A."/>
            <person name="Bhargava A."/>
            <person name="Sureshbabu K."/>
            <person name="Batra K."/>
            <person name="Sharma T.R."/>
            <person name="Mohapatra T."/>
            <person name="Singh N.K."/>
            <person name="Messing J."/>
            <person name="Nelson A.B."/>
            <person name="Fuks G."/>
            <person name="Kavchok S."/>
            <person name="Keizer G."/>
            <person name="Linton E."/>
            <person name="Llaca V."/>
            <person name="Song R."/>
            <person name="Tanyolac B."/>
            <person name="Young S."/>
            <person name="Ho-Il K."/>
            <person name="Hahn J.H."/>
            <person name="Sangsakoo G."/>
            <person name="Vanavichit A."/>
            <person name="de Mattos Luiz.A.T."/>
            <person name="Zimmer P.D."/>
            <person name="Malone G."/>
            <person name="Dellagostin O."/>
            <person name="de Oliveira A.C."/>
            <person name="Bevan M."/>
            <person name="Bancroft I."/>
            <person name="Minx P."/>
            <person name="Cordum H."/>
            <person name="Wilson R."/>
            <person name="Cheng Z."/>
            <person name="Jin W."/>
            <person name="Jiang J."/>
            <person name="Leong S.A."/>
            <person name="Iwama H."/>
            <person name="Gojobori T."/>
            <person name="Itoh T."/>
            <person name="Niimura Y."/>
            <person name="Fujii Y."/>
            <person name="Habara T."/>
            <person name="Sakai H."/>
            <person name="Sato Y."/>
            <person name="Wilson G."/>
            <person name="Kumar K."/>
            <person name="McCouch S."/>
            <person name="Juretic N."/>
            <person name="Hoen D."/>
            <person name="Wright S."/>
            <person name="Bruskiewich R."/>
            <person name="Bureau T."/>
            <person name="Miyao A."/>
            <person name="Hirochika H."/>
            <person name="Nishikawa T."/>
            <person name="Kadowaki K."/>
            <person name="Sugiura M."/>
            <person name="Burr B."/>
            <person name="Sasaki T."/>
        </authorList>
    </citation>
    <scope>NUCLEOTIDE SEQUENCE [LARGE SCALE GENOMIC DNA]</scope>
    <source>
        <strain evidence="3">cv. Nipponbare</strain>
    </source>
</reference>
<dbReference type="Gramene" id="Os11t0109301-00">
    <property type="protein sequence ID" value="Os11t0109301-00"/>
    <property type="gene ID" value="Os11g0109301"/>
</dbReference>
<dbReference type="InParanoid" id="A0A0P0XY87"/>
<feature type="non-terminal residue" evidence="2">
    <location>
        <position position="1"/>
    </location>
</feature>
<proteinExistence type="predicted"/>
<sequence>IFEGKLFRHVRKALLLKQSSSLTLKTEQDPSNNSDKDSMDK</sequence>
<organism evidence="2 3">
    <name type="scientific">Oryza sativa subsp. japonica</name>
    <name type="common">Rice</name>
    <dbReference type="NCBI Taxonomy" id="39947"/>
    <lineage>
        <taxon>Eukaryota</taxon>
        <taxon>Viridiplantae</taxon>
        <taxon>Streptophyta</taxon>
        <taxon>Embryophyta</taxon>
        <taxon>Tracheophyta</taxon>
        <taxon>Spermatophyta</taxon>
        <taxon>Magnoliopsida</taxon>
        <taxon>Liliopsida</taxon>
        <taxon>Poales</taxon>
        <taxon>Poaceae</taxon>
        <taxon>BOP clade</taxon>
        <taxon>Oryzoideae</taxon>
        <taxon>Oryzeae</taxon>
        <taxon>Oryzinae</taxon>
        <taxon>Oryza</taxon>
        <taxon>Oryza sativa</taxon>
    </lineage>
</organism>
<reference evidence="2 3" key="3">
    <citation type="journal article" date="2013" name="Rice">
        <title>Improvement of the Oryza sativa Nipponbare reference genome using next generation sequence and optical map data.</title>
        <authorList>
            <person name="Kawahara Y."/>
            <person name="de la Bastide M."/>
            <person name="Hamilton J.P."/>
            <person name="Kanamori H."/>
            <person name="McCombie W.R."/>
            <person name="Ouyang S."/>
            <person name="Schwartz D.C."/>
            <person name="Tanaka T."/>
            <person name="Wu J."/>
            <person name="Zhou S."/>
            <person name="Childs K.L."/>
            <person name="Davidson R.M."/>
            <person name="Lin H."/>
            <person name="Quesada-Ocampo L."/>
            <person name="Vaillancourt B."/>
            <person name="Sakai H."/>
            <person name="Lee S.S."/>
            <person name="Kim J."/>
            <person name="Numa H."/>
            <person name="Itoh T."/>
            <person name="Buell C.R."/>
            <person name="Matsumoto T."/>
        </authorList>
    </citation>
    <scope>NUCLEOTIDE SEQUENCE [LARGE SCALE GENOMIC DNA]</scope>
    <source>
        <strain evidence="3">cv. Nipponbare</strain>
    </source>
</reference>
<dbReference type="PaxDb" id="39947-A0A0P0XY87"/>
<evidence type="ECO:0000256" key="1">
    <source>
        <dbReference type="SAM" id="MobiDB-lite"/>
    </source>
</evidence>
<feature type="region of interest" description="Disordered" evidence="1">
    <location>
        <begin position="21"/>
        <end position="41"/>
    </location>
</feature>
<dbReference type="AlphaFoldDB" id="A0A0P0XY87"/>